<keyword evidence="1" id="KW-0812">Transmembrane</keyword>
<keyword evidence="1" id="KW-1133">Transmembrane helix</keyword>
<name>A0A7G9S9P7_9SPHN</name>
<dbReference type="RefSeq" id="WP_187541571.1">
    <property type="nucleotide sequence ID" value="NZ_CP060717.1"/>
</dbReference>
<proteinExistence type="predicted"/>
<dbReference type="Proteomes" id="UP000515955">
    <property type="component" value="Chromosome"/>
</dbReference>
<evidence type="ECO:0000313" key="3">
    <source>
        <dbReference type="Proteomes" id="UP000515955"/>
    </source>
</evidence>
<dbReference type="EMBL" id="CP060717">
    <property type="protein sequence ID" value="QNN64572.1"/>
    <property type="molecule type" value="Genomic_DNA"/>
</dbReference>
<reference evidence="2 3" key="1">
    <citation type="submission" date="2020-08" db="EMBL/GenBank/DDBJ databases">
        <title>Genome sequence of Sphingomonas rhizophila KACC 19189T.</title>
        <authorList>
            <person name="Hyun D.-W."/>
            <person name="Bae J.-W."/>
        </authorList>
    </citation>
    <scope>NUCLEOTIDE SEQUENCE [LARGE SCALE GENOMIC DNA]</scope>
    <source>
        <strain evidence="2 3">KACC 19189</strain>
    </source>
</reference>
<organism evidence="2 3">
    <name type="scientific">Sphingomonas rhizophila</name>
    <dbReference type="NCBI Taxonomy" id="2071607"/>
    <lineage>
        <taxon>Bacteria</taxon>
        <taxon>Pseudomonadati</taxon>
        <taxon>Pseudomonadota</taxon>
        <taxon>Alphaproteobacteria</taxon>
        <taxon>Sphingomonadales</taxon>
        <taxon>Sphingomonadaceae</taxon>
        <taxon>Sphingomonas</taxon>
    </lineage>
</organism>
<gene>
    <name evidence="2" type="ORF">H9L12_09705</name>
</gene>
<evidence type="ECO:0000256" key="1">
    <source>
        <dbReference type="SAM" id="Phobius"/>
    </source>
</evidence>
<dbReference type="AlphaFoldDB" id="A0A7G9S9P7"/>
<accession>A0A7G9S9P7</accession>
<keyword evidence="1" id="KW-0472">Membrane</keyword>
<protein>
    <submittedName>
        <fullName evidence="2">Uncharacterized protein</fullName>
    </submittedName>
</protein>
<keyword evidence="3" id="KW-1185">Reference proteome</keyword>
<feature type="transmembrane region" description="Helical" evidence="1">
    <location>
        <begin position="32"/>
        <end position="52"/>
    </location>
</feature>
<sequence length="53" mass="5739">MTGIVAALVAIGGLAILSSTHQQRAEAERRWVRIGRVLGVLTVAMVAYWIYLG</sequence>
<evidence type="ECO:0000313" key="2">
    <source>
        <dbReference type="EMBL" id="QNN64572.1"/>
    </source>
</evidence>
<dbReference type="KEGG" id="srhi:H9L12_09705"/>